<name>A0AB37ASA5_9BURK</name>
<reference evidence="8 9" key="1">
    <citation type="submission" date="2018-03" db="EMBL/GenBank/DDBJ databases">
        <authorList>
            <person name="Nguyen K."/>
            <person name="Fouts D."/>
            <person name="Sutton G."/>
        </authorList>
    </citation>
    <scope>NUCLEOTIDE SEQUENCE [LARGE SCALE GENOMIC DNA]</scope>
    <source>
        <strain evidence="8 9">AU14328</strain>
    </source>
</reference>
<evidence type="ECO:0000259" key="7">
    <source>
        <dbReference type="PROSITE" id="PS51900"/>
    </source>
</evidence>
<dbReference type="EMBL" id="PVFR01000059">
    <property type="protein sequence ID" value="PRE45178.1"/>
    <property type="molecule type" value="Genomic_DNA"/>
</dbReference>
<dbReference type="Pfam" id="PF13356">
    <property type="entry name" value="Arm-DNA-bind_3"/>
    <property type="match status" value="1"/>
</dbReference>
<evidence type="ECO:0000256" key="2">
    <source>
        <dbReference type="ARBA" id="ARBA00022908"/>
    </source>
</evidence>
<dbReference type="InterPro" id="IPR025166">
    <property type="entry name" value="Integrase_DNA_bind_dom"/>
</dbReference>
<dbReference type="InterPro" id="IPR002104">
    <property type="entry name" value="Integrase_catalytic"/>
</dbReference>
<dbReference type="Gene3D" id="1.10.443.10">
    <property type="entry name" value="Intergrase catalytic core"/>
    <property type="match status" value="1"/>
</dbReference>
<dbReference type="AlphaFoldDB" id="A0AB37ASA5"/>
<keyword evidence="4" id="KW-0233">DNA recombination</keyword>
<dbReference type="PROSITE" id="PS51898">
    <property type="entry name" value="TYR_RECOMBINASE"/>
    <property type="match status" value="1"/>
</dbReference>
<organism evidence="8 9">
    <name type="scientific">Burkholderia multivorans</name>
    <dbReference type="NCBI Taxonomy" id="87883"/>
    <lineage>
        <taxon>Bacteria</taxon>
        <taxon>Pseudomonadati</taxon>
        <taxon>Pseudomonadota</taxon>
        <taxon>Betaproteobacteria</taxon>
        <taxon>Burkholderiales</taxon>
        <taxon>Burkholderiaceae</taxon>
        <taxon>Burkholderia</taxon>
        <taxon>Burkholderia cepacia complex</taxon>
    </lineage>
</organism>
<dbReference type="Proteomes" id="UP000237811">
    <property type="component" value="Unassembled WGS sequence"/>
</dbReference>
<gene>
    <name evidence="8" type="ORF">C6P99_19935</name>
</gene>
<evidence type="ECO:0000256" key="3">
    <source>
        <dbReference type="ARBA" id="ARBA00023125"/>
    </source>
</evidence>
<keyword evidence="2" id="KW-0229">DNA integration</keyword>
<feature type="domain" description="Tyr recombinase" evidence="6">
    <location>
        <begin position="224"/>
        <end position="398"/>
    </location>
</feature>
<dbReference type="Pfam" id="PF00589">
    <property type="entry name" value="Phage_integrase"/>
    <property type="match status" value="1"/>
</dbReference>
<dbReference type="Pfam" id="PF22022">
    <property type="entry name" value="Phage_int_M"/>
    <property type="match status" value="1"/>
</dbReference>
<dbReference type="Gene3D" id="1.10.150.130">
    <property type="match status" value="1"/>
</dbReference>
<dbReference type="GO" id="GO:0015074">
    <property type="term" value="P:DNA integration"/>
    <property type="evidence" value="ECO:0007669"/>
    <property type="project" value="UniProtKB-KW"/>
</dbReference>
<dbReference type="PANTHER" id="PTHR30629">
    <property type="entry name" value="PROPHAGE INTEGRASE"/>
    <property type="match status" value="1"/>
</dbReference>
<dbReference type="GO" id="GO:0003677">
    <property type="term" value="F:DNA binding"/>
    <property type="evidence" value="ECO:0007669"/>
    <property type="project" value="UniProtKB-UniRule"/>
</dbReference>
<sequence>MGTRNAKATRNSRSIHRLSALGVARLTGPGYYCDGGGLYLQVSPAGARSWVYRYRHEGRLREMGLGGLRRVSLADARERAQGCRRQLGSGLDPIGERRRERSQRAVQLARTKTFDECTTAYIKANRAGWKNEKHVAQWESTLATYAAPFIGSLPVRDIDTTHIVSVLEPIWEAKPETASRVRGRVEAVLDWAKAHRYRDDENPARWKGHLDKVLPARTKVRKVRHHAALPYAEVAAFIKTLRVQEGLAARALELAVLTAARTNEVIGARQSEFDLEAGMWTVPAERMKAQRAHRVPLSAAAVDLVRRLLDGTDTKLLFPGGKKDRPLSNMAMLTVLRRMKRNGLTVHGFRSTFRDWAAECTTYPNEMAEMALAHTVDDKVEAAYRRGDMFQRRRQMMDDWAMWCEGQVQTESATA</sequence>
<dbReference type="PANTHER" id="PTHR30629:SF2">
    <property type="entry name" value="PROPHAGE INTEGRASE INTS-RELATED"/>
    <property type="match status" value="1"/>
</dbReference>
<evidence type="ECO:0000313" key="8">
    <source>
        <dbReference type="EMBL" id="PRE45178.1"/>
    </source>
</evidence>
<dbReference type="InterPro" id="IPR013762">
    <property type="entry name" value="Integrase-like_cat_sf"/>
</dbReference>
<evidence type="ECO:0000313" key="9">
    <source>
        <dbReference type="Proteomes" id="UP000237811"/>
    </source>
</evidence>
<dbReference type="InterPro" id="IPR038488">
    <property type="entry name" value="Integrase_DNA-bd_sf"/>
</dbReference>
<keyword evidence="3 5" id="KW-0238">DNA-binding</keyword>
<dbReference type="RefSeq" id="WP_105777678.1">
    <property type="nucleotide sequence ID" value="NZ_PVFQ01000051.1"/>
</dbReference>
<accession>A0AB37ASA5</accession>
<evidence type="ECO:0000256" key="4">
    <source>
        <dbReference type="ARBA" id="ARBA00023172"/>
    </source>
</evidence>
<evidence type="ECO:0000259" key="6">
    <source>
        <dbReference type="PROSITE" id="PS51898"/>
    </source>
</evidence>
<dbReference type="InterPro" id="IPR050808">
    <property type="entry name" value="Phage_Integrase"/>
</dbReference>
<evidence type="ECO:0000256" key="5">
    <source>
        <dbReference type="PROSITE-ProRule" id="PRU01248"/>
    </source>
</evidence>
<comment type="similarity">
    <text evidence="1">Belongs to the 'phage' integrase family.</text>
</comment>
<dbReference type="InterPro" id="IPR010998">
    <property type="entry name" value="Integrase_recombinase_N"/>
</dbReference>
<dbReference type="InterPro" id="IPR011010">
    <property type="entry name" value="DNA_brk_join_enz"/>
</dbReference>
<protein>
    <submittedName>
        <fullName evidence="8">Integrase</fullName>
    </submittedName>
</protein>
<comment type="caution">
    <text evidence="8">The sequence shown here is derived from an EMBL/GenBank/DDBJ whole genome shotgun (WGS) entry which is preliminary data.</text>
</comment>
<dbReference type="Gene3D" id="3.30.160.390">
    <property type="entry name" value="Integrase, DNA-binding domain"/>
    <property type="match status" value="1"/>
</dbReference>
<dbReference type="InterPro" id="IPR044068">
    <property type="entry name" value="CB"/>
</dbReference>
<dbReference type="SUPFAM" id="SSF56349">
    <property type="entry name" value="DNA breaking-rejoining enzymes"/>
    <property type="match status" value="1"/>
</dbReference>
<feature type="domain" description="Core-binding (CB)" evidence="7">
    <location>
        <begin position="112"/>
        <end position="193"/>
    </location>
</feature>
<proteinExistence type="inferred from homology"/>
<evidence type="ECO:0000256" key="1">
    <source>
        <dbReference type="ARBA" id="ARBA00008857"/>
    </source>
</evidence>
<dbReference type="PROSITE" id="PS51900">
    <property type="entry name" value="CB"/>
    <property type="match status" value="1"/>
</dbReference>
<dbReference type="InterPro" id="IPR053876">
    <property type="entry name" value="Phage_int_M"/>
</dbReference>
<dbReference type="GO" id="GO:0006310">
    <property type="term" value="P:DNA recombination"/>
    <property type="evidence" value="ECO:0007669"/>
    <property type="project" value="UniProtKB-KW"/>
</dbReference>
<dbReference type="CDD" id="cd00801">
    <property type="entry name" value="INT_P4_C"/>
    <property type="match status" value="1"/>
</dbReference>